<dbReference type="Proteomes" id="UP001320706">
    <property type="component" value="Unassembled WGS sequence"/>
</dbReference>
<evidence type="ECO:0000313" key="1">
    <source>
        <dbReference type="EMBL" id="KAK8213173.1"/>
    </source>
</evidence>
<dbReference type="EMBL" id="JAMKPW020000011">
    <property type="protein sequence ID" value="KAK8213173.1"/>
    <property type="molecule type" value="Genomic_DNA"/>
</dbReference>
<comment type="caution">
    <text evidence="1">The sequence shown here is derived from an EMBL/GenBank/DDBJ whole genome shotgun (WGS) entry which is preliminary data.</text>
</comment>
<accession>A0ACC3SG13</accession>
<keyword evidence="2" id="KW-1185">Reference proteome</keyword>
<sequence length="291" mass="31625">MAMALRLSWDGERELPAHLLSVAASHANVGLGKEAARHLVRLGASKVIIAVRSIAKGEAAAADIVASCAVPASTVEVWQLDLSNYANVREFAERAQRLDRLDAVIQNAGIMTSDFKVVEGQESHIVVNVIAATLLGVLLLPKLQESARKTGMRGRIAFVGSDLQYVAKFPEAQREGNLMDMLREEKTARANIGDRYALSKLLLLYNVRELAARNPLGPESNVIIDYLTPGACKSDLFRDDQGFISRIIMAFAMQVFARTTEVGSRTLVHGVSPELDEDAHGAFIMDCKIAA</sequence>
<protein>
    <submittedName>
        <fullName evidence="1">Uncharacterized protein</fullName>
    </submittedName>
</protein>
<name>A0ACC3SG13_9PEZI</name>
<gene>
    <name evidence="1" type="ORF">M8818_002471</name>
</gene>
<reference evidence="1" key="1">
    <citation type="submission" date="2024-02" db="EMBL/GenBank/DDBJ databases">
        <title>Metagenome Assembled Genome of Zalaria obscura JY119.</title>
        <authorList>
            <person name="Vighnesh L."/>
            <person name="Jagadeeshwari U."/>
            <person name="Venkata Ramana C."/>
            <person name="Sasikala C."/>
        </authorList>
    </citation>
    <scope>NUCLEOTIDE SEQUENCE</scope>
    <source>
        <strain evidence="1">JY119</strain>
    </source>
</reference>
<organism evidence="1 2">
    <name type="scientific">Zalaria obscura</name>
    <dbReference type="NCBI Taxonomy" id="2024903"/>
    <lineage>
        <taxon>Eukaryota</taxon>
        <taxon>Fungi</taxon>
        <taxon>Dikarya</taxon>
        <taxon>Ascomycota</taxon>
        <taxon>Pezizomycotina</taxon>
        <taxon>Dothideomycetes</taxon>
        <taxon>Dothideomycetidae</taxon>
        <taxon>Dothideales</taxon>
        <taxon>Zalariaceae</taxon>
        <taxon>Zalaria</taxon>
    </lineage>
</organism>
<proteinExistence type="predicted"/>
<evidence type="ECO:0000313" key="2">
    <source>
        <dbReference type="Proteomes" id="UP001320706"/>
    </source>
</evidence>